<proteinExistence type="predicted"/>
<dbReference type="Proteomes" id="UP000324222">
    <property type="component" value="Unassembled WGS sequence"/>
</dbReference>
<name>A0A5B7G607_PORTR</name>
<organism evidence="1 2">
    <name type="scientific">Portunus trituberculatus</name>
    <name type="common">Swimming crab</name>
    <name type="synonym">Neptunus trituberculatus</name>
    <dbReference type="NCBI Taxonomy" id="210409"/>
    <lineage>
        <taxon>Eukaryota</taxon>
        <taxon>Metazoa</taxon>
        <taxon>Ecdysozoa</taxon>
        <taxon>Arthropoda</taxon>
        <taxon>Crustacea</taxon>
        <taxon>Multicrustacea</taxon>
        <taxon>Malacostraca</taxon>
        <taxon>Eumalacostraca</taxon>
        <taxon>Eucarida</taxon>
        <taxon>Decapoda</taxon>
        <taxon>Pleocyemata</taxon>
        <taxon>Brachyura</taxon>
        <taxon>Eubrachyura</taxon>
        <taxon>Portunoidea</taxon>
        <taxon>Portunidae</taxon>
        <taxon>Portuninae</taxon>
        <taxon>Portunus</taxon>
    </lineage>
</organism>
<dbReference type="EMBL" id="VSRR010011231">
    <property type="protein sequence ID" value="MPC52896.1"/>
    <property type="molecule type" value="Genomic_DNA"/>
</dbReference>
<protein>
    <submittedName>
        <fullName evidence="1">Uncharacterized protein</fullName>
    </submittedName>
</protein>
<accession>A0A5B7G607</accession>
<keyword evidence="2" id="KW-1185">Reference proteome</keyword>
<comment type="caution">
    <text evidence="1">The sequence shown here is derived from an EMBL/GenBank/DDBJ whole genome shotgun (WGS) entry which is preliminary data.</text>
</comment>
<evidence type="ECO:0000313" key="2">
    <source>
        <dbReference type="Proteomes" id="UP000324222"/>
    </source>
</evidence>
<evidence type="ECO:0000313" key="1">
    <source>
        <dbReference type="EMBL" id="MPC52896.1"/>
    </source>
</evidence>
<sequence>MALAGRCERRWAAVSLAVLVNHRRALSVLRDLSLGHGRSHCVPLAPGNPKDMEGGRGMPEVEVCLVRLYGKGECGCGEAAGVEGGGVRCM</sequence>
<reference evidence="1 2" key="1">
    <citation type="submission" date="2019-05" db="EMBL/GenBank/DDBJ databases">
        <title>Another draft genome of Portunus trituberculatus and its Hox gene families provides insights of decapod evolution.</title>
        <authorList>
            <person name="Jeong J.-H."/>
            <person name="Song I."/>
            <person name="Kim S."/>
            <person name="Choi T."/>
            <person name="Kim D."/>
            <person name="Ryu S."/>
            <person name="Kim W."/>
        </authorList>
    </citation>
    <scope>NUCLEOTIDE SEQUENCE [LARGE SCALE GENOMIC DNA]</scope>
    <source>
        <tissue evidence="1">Muscle</tissue>
    </source>
</reference>
<dbReference type="AlphaFoldDB" id="A0A5B7G607"/>
<gene>
    <name evidence="1" type="ORF">E2C01_046776</name>
</gene>